<accession>A0A364JSU4</accession>
<reference evidence="3 4" key="1">
    <citation type="submission" date="2018-06" db="EMBL/GenBank/DDBJ databases">
        <title>Genomic Encyclopedia of Type Strains, Phase IV (KMG-IV): sequencing the most valuable type-strain genomes for metagenomic binning, comparative biology and taxonomic classification.</title>
        <authorList>
            <person name="Goeker M."/>
        </authorList>
    </citation>
    <scope>NUCLEOTIDE SEQUENCE [LARGE SCALE GENOMIC DNA]</scope>
    <source>
        <strain evidence="3 4">DSM 26720</strain>
    </source>
</reference>
<dbReference type="Proteomes" id="UP000249453">
    <property type="component" value="Unassembled WGS sequence"/>
</dbReference>
<keyword evidence="2" id="KW-0560">Oxidoreductase</keyword>
<evidence type="ECO:0000256" key="1">
    <source>
        <dbReference type="ARBA" id="ARBA00006484"/>
    </source>
</evidence>
<keyword evidence="4" id="KW-1185">Reference proteome</keyword>
<proteinExistence type="inferred from homology"/>
<sequence>MVDQVILITGSSSGIGAALARRRAQPGVGFVLHARHSGEALERVAAELRAKGAEAVTLLGDLADPATPLALVELAKTTYGRLNILVANAGFPLLKSFEEGTEADIEYAFRGNLFSLFALARAARPLINQQPNGRIVALGSYTAHVFRNDMPLFPMSAASKGAVETAVRSLAITFAKEGITVNCVVPGHIDKEAGTSDGVDQEKIDKFKNLIPLQRTGRPDEVAAVIEFLISPDASYVTGQVIHVNGGLI</sequence>
<name>A0A364JSU4_9HYPH</name>
<organism evidence="3 4">
    <name type="scientific">Falsochrobactrum ovis</name>
    <dbReference type="NCBI Taxonomy" id="1293442"/>
    <lineage>
        <taxon>Bacteria</taxon>
        <taxon>Pseudomonadati</taxon>
        <taxon>Pseudomonadota</taxon>
        <taxon>Alphaproteobacteria</taxon>
        <taxon>Hyphomicrobiales</taxon>
        <taxon>Brucellaceae</taxon>
        <taxon>Falsochrobactrum</taxon>
    </lineage>
</organism>
<dbReference type="PRINTS" id="PR00081">
    <property type="entry name" value="GDHRDH"/>
</dbReference>
<dbReference type="Gene3D" id="3.40.50.720">
    <property type="entry name" value="NAD(P)-binding Rossmann-like Domain"/>
    <property type="match status" value="1"/>
</dbReference>
<evidence type="ECO:0000313" key="4">
    <source>
        <dbReference type="Proteomes" id="UP000249453"/>
    </source>
</evidence>
<dbReference type="CDD" id="cd05233">
    <property type="entry name" value="SDR_c"/>
    <property type="match status" value="1"/>
</dbReference>
<dbReference type="RefSeq" id="WP_210205135.1">
    <property type="nucleotide sequence ID" value="NZ_JBHEEY010000015.1"/>
</dbReference>
<dbReference type="InterPro" id="IPR002347">
    <property type="entry name" value="SDR_fam"/>
</dbReference>
<gene>
    <name evidence="3" type="ORF">C7374_11619</name>
</gene>
<dbReference type="Pfam" id="PF13561">
    <property type="entry name" value="adh_short_C2"/>
    <property type="match status" value="1"/>
</dbReference>
<dbReference type="SUPFAM" id="SSF51735">
    <property type="entry name" value="NAD(P)-binding Rossmann-fold domains"/>
    <property type="match status" value="1"/>
</dbReference>
<dbReference type="PANTHER" id="PTHR43639:SF1">
    <property type="entry name" value="SHORT-CHAIN DEHYDROGENASE_REDUCTASE FAMILY PROTEIN"/>
    <property type="match status" value="1"/>
</dbReference>
<evidence type="ECO:0000313" key="3">
    <source>
        <dbReference type="EMBL" id="RAK26102.1"/>
    </source>
</evidence>
<dbReference type="InterPro" id="IPR036291">
    <property type="entry name" value="NAD(P)-bd_dom_sf"/>
</dbReference>
<evidence type="ECO:0000256" key="2">
    <source>
        <dbReference type="ARBA" id="ARBA00023002"/>
    </source>
</evidence>
<comment type="similarity">
    <text evidence="1">Belongs to the short-chain dehydrogenases/reductases (SDR) family.</text>
</comment>
<dbReference type="FunFam" id="3.40.50.720:FF:000084">
    <property type="entry name" value="Short-chain dehydrogenase reductase"/>
    <property type="match status" value="1"/>
</dbReference>
<protein>
    <submittedName>
        <fullName evidence="3">NAD(P)-dependent dehydrogenase (Short-subunit alcohol dehydrogenase family)</fullName>
    </submittedName>
</protein>
<comment type="caution">
    <text evidence="3">The sequence shown here is derived from an EMBL/GenBank/DDBJ whole genome shotgun (WGS) entry which is preliminary data.</text>
</comment>
<dbReference type="AlphaFoldDB" id="A0A364JSU4"/>
<dbReference type="EMBL" id="QLMK01000016">
    <property type="protein sequence ID" value="RAK26102.1"/>
    <property type="molecule type" value="Genomic_DNA"/>
</dbReference>
<dbReference type="GO" id="GO:0016491">
    <property type="term" value="F:oxidoreductase activity"/>
    <property type="evidence" value="ECO:0007669"/>
    <property type="project" value="UniProtKB-KW"/>
</dbReference>
<dbReference type="PANTHER" id="PTHR43639">
    <property type="entry name" value="OXIDOREDUCTASE, SHORT-CHAIN DEHYDROGENASE/REDUCTASE FAMILY (AFU_ORTHOLOGUE AFUA_5G02870)"/>
    <property type="match status" value="1"/>
</dbReference>